<dbReference type="EMBL" id="JAFBMS010000010">
    <property type="protein sequence ID" value="KAG9349000.1"/>
    <property type="molecule type" value="Genomic_DNA"/>
</dbReference>
<feature type="chain" id="PRO_5035909938" evidence="1">
    <location>
        <begin position="20"/>
        <end position="76"/>
    </location>
</feature>
<gene>
    <name evidence="2" type="ORF">JZ751_029317</name>
</gene>
<comment type="caution">
    <text evidence="2">The sequence shown here is derived from an EMBL/GenBank/DDBJ whole genome shotgun (WGS) entry which is preliminary data.</text>
</comment>
<feature type="signal peptide" evidence="1">
    <location>
        <begin position="1"/>
        <end position="19"/>
    </location>
</feature>
<sequence length="76" mass="8527">MELIFLGISVFLQLRGVHAEGLDIADCGEANGNTPSVNNRGTPRQSEIFMPTDEEEIMEIDPYITYTENINVIYGY</sequence>
<reference evidence="2" key="1">
    <citation type="thesis" date="2021" institute="BYU ScholarsArchive" country="Provo, UT, USA">
        <title>Applications of and Algorithms for Genome Assembly and Genomic Analyses with an Emphasis on Marine Teleosts.</title>
        <authorList>
            <person name="Pickett B.D."/>
        </authorList>
    </citation>
    <scope>NUCLEOTIDE SEQUENCE</scope>
    <source>
        <strain evidence="2">HI-2016</strain>
    </source>
</reference>
<evidence type="ECO:0000256" key="1">
    <source>
        <dbReference type="SAM" id="SignalP"/>
    </source>
</evidence>
<evidence type="ECO:0000313" key="2">
    <source>
        <dbReference type="EMBL" id="KAG9349000.1"/>
    </source>
</evidence>
<keyword evidence="3" id="KW-1185">Reference proteome</keyword>
<keyword evidence="1" id="KW-0732">Signal</keyword>
<accession>A0A8T2PAK7</accession>
<name>A0A8T2PAK7_9TELE</name>
<protein>
    <submittedName>
        <fullName evidence="2">Uncharacterized protein</fullName>
    </submittedName>
</protein>
<dbReference type="AlphaFoldDB" id="A0A8T2PAK7"/>
<evidence type="ECO:0000313" key="3">
    <source>
        <dbReference type="Proteomes" id="UP000824540"/>
    </source>
</evidence>
<dbReference type="Proteomes" id="UP000824540">
    <property type="component" value="Unassembled WGS sequence"/>
</dbReference>
<organism evidence="2 3">
    <name type="scientific">Albula glossodonta</name>
    <name type="common">roundjaw bonefish</name>
    <dbReference type="NCBI Taxonomy" id="121402"/>
    <lineage>
        <taxon>Eukaryota</taxon>
        <taxon>Metazoa</taxon>
        <taxon>Chordata</taxon>
        <taxon>Craniata</taxon>
        <taxon>Vertebrata</taxon>
        <taxon>Euteleostomi</taxon>
        <taxon>Actinopterygii</taxon>
        <taxon>Neopterygii</taxon>
        <taxon>Teleostei</taxon>
        <taxon>Albuliformes</taxon>
        <taxon>Albulidae</taxon>
        <taxon>Albula</taxon>
    </lineage>
</organism>
<proteinExistence type="predicted"/>